<dbReference type="Proteomes" id="UP000799424">
    <property type="component" value="Unassembled WGS sequence"/>
</dbReference>
<dbReference type="EMBL" id="MU006255">
    <property type="protein sequence ID" value="KAF2818246.1"/>
    <property type="molecule type" value="Genomic_DNA"/>
</dbReference>
<evidence type="ECO:0000313" key="3">
    <source>
        <dbReference type="EMBL" id="KAF2818246.1"/>
    </source>
</evidence>
<dbReference type="InterPro" id="IPR021842">
    <property type="entry name" value="DUF3435"/>
</dbReference>
<feature type="compositionally biased region" description="Acidic residues" evidence="1">
    <location>
        <begin position="58"/>
        <end position="71"/>
    </location>
</feature>
<organism evidence="3 4">
    <name type="scientific">Ophiobolus disseminans</name>
    <dbReference type="NCBI Taxonomy" id="1469910"/>
    <lineage>
        <taxon>Eukaryota</taxon>
        <taxon>Fungi</taxon>
        <taxon>Dikarya</taxon>
        <taxon>Ascomycota</taxon>
        <taxon>Pezizomycotina</taxon>
        <taxon>Dothideomycetes</taxon>
        <taxon>Pleosporomycetidae</taxon>
        <taxon>Pleosporales</taxon>
        <taxon>Pleosporineae</taxon>
        <taxon>Phaeosphaeriaceae</taxon>
        <taxon>Ophiobolus</taxon>
    </lineage>
</organism>
<proteinExistence type="predicted"/>
<dbReference type="PANTHER" id="PTHR37535:SF3">
    <property type="entry name" value="FLUG DOMAIN-CONTAINING PROTEIN"/>
    <property type="match status" value="1"/>
</dbReference>
<dbReference type="InterPro" id="IPR013087">
    <property type="entry name" value="Znf_C2H2_type"/>
</dbReference>
<evidence type="ECO:0000313" key="4">
    <source>
        <dbReference type="Proteomes" id="UP000799424"/>
    </source>
</evidence>
<reference evidence="3" key="1">
    <citation type="journal article" date="2020" name="Stud. Mycol.">
        <title>101 Dothideomycetes genomes: a test case for predicting lifestyles and emergence of pathogens.</title>
        <authorList>
            <person name="Haridas S."/>
            <person name="Albert R."/>
            <person name="Binder M."/>
            <person name="Bloem J."/>
            <person name="Labutti K."/>
            <person name="Salamov A."/>
            <person name="Andreopoulos B."/>
            <person name="Baker S."/>
            <person name="Barry K."/>
            <person name="Bills G."/>
            <person name="Bluhm B."/>
            <person name="Cannon C."/>
            <person name="Castanera R."/>
            <person name="Culley D."/>
            <person name="Daum C."/>
            <person name="Ezra D."/>
            <person name="Gonzalez J."/>
            <person name="Henrissat B."/>
            <person name="Kuo A."/>
            <person name="Liang C."/>
            <person name="Lipzen A."/>
            <person name="Lutzoni F."/>
            <person name="Magnuson J."/>
            <person name="Mondo S."/>
            <person name="Nolan M."/>
            <person name="Ohm R."/>
            <person name="Pangilinan J."/>
            <person name="Park H.-J."/>
            <person name="Ramirez L."/>
            <person name="Alfaro M."/>
            <person name="Sun H."/>
            <person name="Tritt A."/>
            <person name="Yoshinaga Y."/>
            <person name="Zwiers L.-H."/>
            <person name="Turgeon B."/>
            <person name="Goodwin S."/>
            <person name="Spatafora J."/>
            <person name="Crous P."/>
            <person name="Grigoriev I."/>
        </authorList>
    </citation>
    <scope>NUCLEOTIDE SEQUENCE</scope>
    <source>
        <strain evidence="3">CBS 113818</strain>
    </source>
</reference>
<protein>
    <recommendedName>
        <fullName evidence="2">C2H2-type domain-containing protein</fullName>
    </recommendedName>
</protein>
<dbReference type="PROSITE" id="PS00028">
    <property type="entry name" value="ZINC_FINGER_C2H2_1"/>
    <property type="match status" value="1"/>
</dbReference>
<feature type="domain" description="C2H2-type" evidence="2">
    <location>
        <begin position="759"/>
        <end position="782"/>
    </location>
</feature>
<dbReference type="OrthoDB" id="5426797at2759"/>
<dbReference type="PANTHER" id="PTHR37535">
    <property type="entry name" value="FLUG DOMAIN PROTEIN"/>
    <property type="match status" value="1"/>
</dbReference>
<dbReference type="AlphaFoldDB" id="A0A6A6ZB73"/>
<feature type="region of interest" description="Disordered" evidence="1">
    <location>
        <begin position="52"/>
        <end position="71"/>
    </location>
</feature>
<evidence type="ECO:0000259" key="2">
    <source>
        <dbReference type="PROSITE" id="PS00028"/>
    </source>
</evidence>
<name>A0A6A6ZB73_9PLEO</name>
<sequence>MPSSTKRTTRRLLATTTAVKNAALVRTRYSLRRSNPSSAAVSCWEGQSDINSFSDTYSDPDTEADTDIEPDTSEDAGLILEQEPDADLDSEAEEILKDIAQLRAEGPAKPNHTSHTVKLWKREGEFWERYCFKIIKKTKRSPEEQLRACDSETFKAYLRWRKKHSRVKKESSMRSYWKRISMCYMDLTRHTMDADVLTDVCNWIPTLTLDKSEKEKHAMYVQDLYAILHALWVDDTKPLHGYIRVQISLLLLLSAATATRPGAIVESASAKGSNKSLSFRNIELLKVRSTVDPSQSTIVANINLENIKNKEKDGKPKKFTFRLEKTLAFCIVSYILSIGVSQGALRDDFTSVQDIFDLNIPGGRDVLRIKWKKELQNQPFLCDVRNTSEGVRILTEQAFPYAKYRDIFVRLGRVAGFEKSLELYQLRRASGRNINSALDPVERNQTMGHLGSTYEKYYTPTHIARDFQSIYFGSPSEDLLIQSVARMGLSRDRRAPTELDDAQQEALRNDPALAALRQERELYKGQLHDQGFHPLSKGQGTDLYQKYEDLKRKIGSTYQRLYKERLESAIREFHESIDTIEIASQLSGMAAAEVLTLPAVEFELRERATIAGMLFKPIQDDKARVKFVQTLARLCHKQETRQPKAFKRKGVGLVTREANGSYLSNKRKKGTDGVKKSPLNHDCEIVNEELNVPRRENDLEVRSRQLFPTVAPHPICLICIGNEEFSFERRMRCIPRKDVLKKHVETHFRLAALQSEFQCRHPSCSDMLVGMMHFKRHALDIHGVRH</sequence>
<dbReference type="Pfam" id="PF11917">
    <property type="entry name" value="DUF3435"/>
    <property type="match status" value="1"/>
</dbReference>
<evidence type="ECO:0000256" key="1">
    <source>
        <dbReference type="SAM" id="MobiDB-lite"/>
    </source>
</evidence>
<gene>
    <name evidence="3" type="ORF">CC86DRAFT_389055</name>
</gene>
<accession>A0A6A6ZB73</accession>
<keyword evidence="4" id="KW-1185">Reference proteome</keyword>